<gene>
    <name evidence="2" type="ORF">GTHE00462_LOCUS36514</name>
</gene>
<feature type="coiled-coil region" evidence="1">
    <location>
        <begin position="106"/>
        <end position="133"/>
    </location>
</feature>
<dbReference type="AlphaFoldDB" id="A0A7S4UY97"/>
<name>A0A7S4UY97_GUITH</name>
<evidence type="ECO:0000313" key="2">
    <source>
        <dbReference type="EMBL" id="CAE2336525.1"/>
    </source>
</evidence>
<organism evidence="2">
    <name type="scientific">Guillardia theta</name>
    <name type="common">Cryptophyte</name>
    <name type="synonym">Cryptomonas phi</name>
    <dbReference type="NCBI Taxonomy" id="55529"/>
    <lineage>
        <taxon>Eukaryota</taxon>
        <taxon>Cryptophyceae</taxon>
        <taxon>Pyrenomonadales</taxon>
        <taxon>Geminigeraceae</taxon>
        <taxon>Guillardia</taxon>
    </lineage>
</organism>
<evidence type="ECO:0000256" key="1">
    <source>
        <dbReference type="SAM" id="Coils"/>
    </source>
</evidence>
<accession>A0A7S4UY97</accession>
<dbReference type="EMBL" id="HBKN01046758">
    <property type="protein sequence ID" value="CAE2336525.1"/>
    <property type="molecule type" value="Transcribed_RNA"/>
</dbReference>
<reference evidence="2" key="1">
    <citation type="submission" date="2021-01" db="EMBL/GenBank/DDBJ databases">
        <authorList>
            <person name="Corre E."/>
            <person name="Pelletier E."/>
            <person name="Niang G."/>
            <person name="Scheremetjew M."/>
            <person name="Finn R."/>
            <person name="Kale V."/>
            <person name="Holt S."/>
            <person name="Cochrane G."/>
            <person name="Meng A."/>
            <person name="Brown T."/>
            <person name="Cohen L."/>
        </authorList>
    </citation>
    <scope>NUCLEOTIDE SEQUENCE</scope>
    <source>
        <strain evidence="2">CCMP 2712</strain>
    </source>
</reference>
<keyword evidence="1" id="KW-0175">Coiled coil</keyword>
<sequence length="276" mass="31665">MKEIIRYQGLVISLALMVTVLVLHHRLPASVNLLDVLPHYHGKYPRYTSASDMADRFQNRQDFMPTADQSAYLYAQHVAQSHVGQLLRWRNYVTQRRSNASPQEERAQAEEMADVAMKEYKDASKQLTFLKQKEVARARRRKQLESQQLTSDVDRIANQILRDQQLSRVKSDEARGKIKNAVQTLTQMAESGVIRKKRSVLTPAKTLLRAQPPLETTTFHPLPENVAAGLLSQRMQRDEANIASLSMAVSRLRQKDAEIRNTLDWRGRSAHRTARK</sequence>
<proteinExistence type="predicted"/>
<protein>
    <submittedName>
        <fullName evidence="2">Uncharacterized protein</fullName>
    </submittedName>
</protein>